<dbReference type="InterPro" id="IPR010730">
    <property type="entry name" value="HET"/>
</dbReference>
<dbReference type="EMBL" id="NIZV01000103">
    <property type="protein sequence ID" value="RSM08676.1"/>
    <property type="molecule type" value="Genomic_DNA"/>
</dbReference>
<dbReference type="PROSITE" id="PS50297">
    <property type="entry name" value="ANK_REP_REGION"/>
    <property type="match status" value="3"/>
</dbReference>
<dbReference type="PANTHER" id="PTHR33112:SF16">
    <property type="entry name" value="HETEROKARYON INCOMPATIBILITY DOMAIN-CONTAINING PROTEIN"/>
    <property type="match status" value="1"/>
</dbReference>
<dbReference type="Proteomes" id="UP000288429">
    <property type="component" value="Unassembled WGS sequence"/>
</dbReference>
<dbReference type="PROSITE" id="PS50088">
    <property type="entry name" value="ANK_REPEAT"/>
    <property type="match status" value="3"/>
</dbReference>
<protein>
    <recommendedName>
        <fullName evidence="3">Heterokaryon incompatibility domain-containing protein</fullName>
    </recommendedName>
</protein>
<accession>A0A428U373</accession>
<evidence type="ECO:0000256" key="2">
    <source>
        <dbReference type="SAM" id="MobiDB-lite"/>
    </source>
</evidence>
<dbReference type="PANTHER" id="PTHR33112">
    <property type="entry name" value="DOMAIN PROTEIN, PUTATIVE-RELATED"/>
    <property type="match status" value="1"/>
</dbReference>
<gene>
    <name evidence="4" type="ORF">CDV31_008018</name>
</gene>
<organism evidence="4 5">
    <name type="scientific">Fusarium ambrosium</name>
    <dbReference type="NCBI Taxonomy" id="131363"/>
    <lineage>
        <taxon>Eukaryota</taxon>
        <taxon>Fungi</taxon>
        <taxon>Dikarya</taxon>
        <taxon>Ascomycota</taxon>
        <taxon>Pezizomycotina</taxon>
        <taxon>Sordariomycetes</taxon>
        <taxon>Hypocreomycetidae</taxon>
        <taxon>Hypocreales</taxon>
        <taxon>Nectriaceae</taxon>
        <taxon>Fusarium</taxon>
        <taxon>Fusarium solani species complex</taxon>
    </lineage>
</organism>
<dbReference type="Pfam" id="PF12796">
    <property type="entry name" value="Ank_2"/>
    <property type="match status" value="1"/>
</dbReference>
<evidence type="ECO:0000313" key="4">
    <source>
        <dbReference type="EMBL" id="RSM08676.1"/>
    </source>
</evidence>
<feature type="region of interest" description="Disordered" evidence="2">
    <location>
        <begin position="959"/>
        <end position="982"/>
    </location>
</feature>
<dbReference type="InterPro" id="IPR002110">
    <property type="entry name" value="Ankyrin_rpt"/>
</dbReference>
<proteinExistence type="predicted"/>
<dbReference type="Pfam" id="PF06985">
    <property type="entry name" value="HET"/>
    <property type="match status" value="1"/>
</dbReference>
<dbReference type="SUPFAM" id="SSF48403">
    <property type="entry name" value="Ankyrin repeat"/>
    <property type="match status" value="1"/>
</dbReference>
<feature type="repeat" description="ANK" evidence="1">
    <location>
        <begin position="123"/>
        <end position="155"/>
    </location>
</feature>
<evidence type="ECO:0000256" key="1">
    <source>
        <dbReference type="PROSITE-ProRule" id="PRU00023"/>
    </source>
</evidence>
<comment type="caution">
    <text evidence="4">The sequence shown here is derived from an EMBL/GenBank/DDBJ whole genome shotgun (WGS) entry which is preliminary data.</text>
</comment>
<keyword evidence="5" id="KW-1185">Reference proteome</keyword>
<name>A0A428U373_9HYPO</name>
<feature type="repeat" description="ANK" evidence="1">
    <location>
        <begin position="90"/>
        <end position="122"/>
    </location>
</feature>
<keyword evidence="1" id="KW-0040">ANK repeat</keyword>
<feature type="domain" description="Heterokaryon incompatibility" evidence="3">
    <location>
        <begin position="496"/>
        <end position="666"/>
    </location>
</feature>
<feature type="compositionally biased region" description="Polar residues" evidence="2">
    <location>
        <begin position="10"/>
        <end position="20"/>
    </location>
</feature>
<feature type="region of interest" description="Disordered" evidence="2">
    <location>
        <begin position="1"/>
        <end position="27"/>
    </location>
</feature>
<evidence type="ECO:0000259" key="3">
    <source>
        <dbReference type="Pfam" id="PF06985"/>
    </source>
</evidence>
<dbReference type="Gene3D" id="1.25.40.20">
    <property type="entry name" value="Ankyrin repeat-containing domain"/>
    <property type="match status" value="1"/>
</dbReference>
<evidence type="ECO:0000313" key="5">
    <source>
        <dbReference type="Proteomes" id="UP000288429"/>
    </source>
</evidence>
<dbReference type="InterPro" id="IPR036770">
    <property type="entry name" value="Ankyrin_rpt-contain_sf"/>
</dbReference>
<dbReference type="SMART" id="SM00248">
    <property type="entry name" value="ANK"/>
    <property type="match status" value="3"/>
</dbReference>
<feature type="compositionally biased region" description="Basic and acidic residues" evidence="2">
    <location>
        <begin position="959"/>
        <end position="968"/>
    </location>
</feature>
<sequence length="988" mass="110209">MAEDKGPSEEAQTAATSNKSFEYPPKLKSGEYLPEEYYPEVQDETELLALKDALSKGFDPNTIWLEEDVLEIFEVRDDESASNDRMDWKCWNTPLHRSLRSFDFKSARLLVQHGADVDLLNSEGTTALQEAIERQNEKAVQFLVEHGADLGKDETGDKAPWHMALASGNMNIFRLLVESGAGLSTASHFEWSIVDLAILAQDQMALDILLLHDPELKPSPLLSSKSRDGTEASPAAARDLLAVATSAKFLPPRELYGVYSQVVSSMNDNPQADGMSFVDSVNHALYDAAGITRPTKRETLCDRCLSFQSHVSGCRLHAKEVIPSPPFQIHESRDALNESAKSCRLCGLAADVLDSAEKEKSREISEEMEKLGLSGEASDGPHIYFTLLDRLQEADLLVWDPKAGLGGSLGGDSLSERFVFDYLEKPGKDTTTGSPQAIKVAREWLHQCRNAPGHSLCQQSYQRGDSNKTLPIRVLNLTEEGCDPYLIDGKAMEGPYCALSYCWGDPGNTNTITTKANISQYRQGIPMDTLPTFIQEAIQTARSLGYQYLWIDALCIIQDDGQDWDREASKMSDVYSNADLTISSLVAKDCHDNMFQPRMLRVAQPVPFDYWLPKTQRPEWKQGVVHQQAWFPFWTLSKESTPGGFSVLGSVTVDGPISSRGWTLQEQLLSTRVLYFGPSYLYWECLCAMSVDADPSTSIMSRFAGEFASFEVNRRAHPKCTVKGLPSPAKENELPESPHAVWQALLKEFTSRNLSKASDRIPAVLALGKSLEKSIGCEFVGGMWKGDKLLESLCWKVKKRDTQQRRGPSWSWSSVGVQVNFGVFDRELFYELVPMAAVVSFDVKANQSQSHVSGSITLKGTLHKKRVLLPHTQHDTFGEVFDLEGDVAETYYAFDLVAYEKGPLYEWAGWSMWFDQGGRPPTIIRLLLEPVDQDGISRVFRRVGICIDDGDDKQRLDDLRAPRKDEGPPRGAWEDIESSETDQVITVV</sequence>
<dbReference type="AlphaFoldDB" id="A0A428U373"/>
<reference evidence="4 5" key="1">
    <citation type="submission" date="2017-06" db="EMBL/GenBank/DDBJ databases">
        <title>Cmopartive genomic analysis of Ambrosia Fusariam Clade fungi.</title>
        <authorList>
            <person name="Stajich J.E."/>
            <person name="Carrillo J."/>
            <person name="Kijimoto T."/>
            <person name="Eskalen A."/>
            <person name="O'Donnell K."/>
            <person name="Kasson M."/>
        </authorList>
    </citation>
    <scope>NUCLEOTIDE SEQUENCE [LARGE SCALE GENOMIC DNA]</scope>
    <source>
        <strain evidence="4 5">NRRL 20438</strain>
    </source>
</reference>
<feature type="repeat" description="ANK" evidence="1">
    <location>
        <begin position="156"/>
        <end position="188"/>
    </location>
</feature>